<dbReference type="FunFam" id="2.40.70.10:FF:000130">
    <property type="entry name" value="Retrovirus-related Pol polyprotein from transposon opus-like Protein"/>
    <property type="match status" value="1"/>
</dbReference>
<dbReference type="SUPFAM" id="SSF56672">
    <property type="entry name" value="DNA/RNA polymerases"/>
    <property type="match status" value="1"/>
</dbReference>
<evidence type="ECO:0000256" key="3">
    <source>
        <dbReference type="ARBA" id="ARBA00022695"/>
    </source>
</evidence>
<protein>
    <recommendedName>
        <fullName evidence="12">Reverse transcriptase domain-containing protein</fullName>
    </recommendedName>
</protein>
<dbReference type="Gene3D" id="3.30.70.270">
    <property type="match status" value="1"/>
</dbReference>
<reference evidence="11" key="2">
    <citation type="submission" date="2023-11" db="UniProtKB">
        <authorList>
            <consortium name="WormBaseParasite"/>
        </authorList>
    </citation>
    <scope>IDENTIFICATION</scope>
</reference>
<dbReference type="PANTHER" id="PTHR37984">
    <property type="entry name" value="PROTEIN CBG26694"/>
    <property type="match status" value="1"/>
</dbReference>
<evidence type="ECO:0000259" key="8">
    <source>
        <dbReference type="PROSITE" id="PS50175"/>
    </source>
</evidence>
<dbReference type="InterPro" id="IPR001969">
    <property type="entry name" value="Aspartic_peptidase_AS"/>
</dbReference>
<evidence type="ECO:0000256" key="7">
    <source>
        <dbReference type="ARBA" id="ARBA00022918"/>
    </source>
</evidence>
<dbReference type="WBParaSite" id="SRDH1_1400.1">
    <property type="protein sequence ID" value="SRDH1_1400.1"/>
    <property type="gene ID" value="SRDH1_1400"/>
</dbReference>
<keyword evidence="10" id="KW-1185">Reference proteome</keyword>
<evidence type="ECO:0000256" key="4">
    <source>
        <dbReference type="ARBA" id="ARBA00022722"/>
    </source>
</evidence>
<keyword evidence="1" id="KW-0645">Protease</keyword>
<dbReference type="Gene3D" id="3.10.10.10">
    <property type="entry name" value="HIV Type 1 Reverse Transcriptase, subunit A, domain 1"/>
    <property type="match status" value="1"/>
</dbReference>
<dbReference type="InterPro" id="IPR043128">
    <property type="entry name" value="Rev_trsase/Diguanyl_cyclase"/>
</dbReference>
<dbReference type="InterPro" id="IPR001995">
    <property type="entry name" value="Peptidase_A2_cat"/>
</dbReference>
<keyword evidence="6" id="KW-0378">Hydrolase</keyword>
<organism evidence="10 11">
    <name type="scientific">Schistosoma rodhaini</name>
    <dbReference type="NCBI Taxonomy" id="6188"/>
    <lineage>
        <taxon>Eukaryota</taxon>
        <taxon>Metazoa</taxon>
        <taxon>Spiralia</taxon>
        <taxon>Lophotrochozoa</taxon>
        <taxon>Platyhelminthes</taxon>
        <taxon>Trematoda</taxon>
        <taxon>Digenea</taxon>
        <taxon>Strigeidida</taxon>
        <taxon>Schistosomatoidea</taxon>
        <taxon>Schistosomatidae</taxon>
        <taxon>Schistosoma</taxon>
    </lineage>
</organism>
<dbReference type="Gene3D" id="2.40.70.10">
    <property type="entry name" value="Acid Proteases"/>
    <property type="match status" value="1"/>
</dbReference>
<keyword evidence="3" id="KW-0548">Nucleotidyltransferase</keyword>
<dbReference type="GO" id="GO:0004190">
    <property type="term" value="F:aspartic-type endopeptidase activity"/>
    <property type="evidence" value="ECO:0007669"/>
    <property type="project" value="InterPro"/>
</dbReference>
<dbReference type="PROSITE" id="PS50878">
    <property type="entry name" value="RT_POL"/>
    <property type="match status" value="1"/>
</dbReference>
<evidence type="ECO:0000313" key="10">
    <source>
        <dbReference type="Proteomes" id="UP000050792"/>
    </source>
</evidence>
<dbReference type="FunFam" id="3.10.10.10:FF:000007">
    <property type="entry name" value="Retrovirus-related Pol polyprotein from transposon 17.6-like Protein"/>
    <property type="match status" value="1"/>
</dbReference>
<name>A0AA85ELQ5_9TREM</name>
<sequence>MGDRTPSQLKTHMESLLGDRKIDNNLFYQLWLRRLPSSIQQILAVGDTDADIDNIAKIADRIYERAKQASPQSHSVTVDDRISTLQKEIDVLCRKLTELTQSERPRKLSRVGTRERSQSASGRRATPLICWYHQMYGYRARKCLQPCRFSTASKRYPRLSMATPAANTKPSNSRLFYIQDRMTGTQFLVDTGAEISVVPPVCDDKRNLNTSLVLKAANKSDIKTYGKRMLSLNFGRGATYRWDFVIADVSVPIIGIDFLCNFDLLVDSRRHRLINGTHTTSIRGTLTESVSMNLVVDKSRNDPRKLLLNEFPELLKVTYNKTDLKHTIQHHIITNGPPVNARPRRLDPKRLAIAKQEFDKLMRLGIIRPSNSPWASPLHMAPKKNGELRPCGDYRALNKQTMADRYPIPHIHDFTYSIEGATVFSKIDLVRAYYHIPVAPQDIPKTAVTTPFGLYEFLRMPFGLTNAAQTFHRFIDQVIRGLPGVYAYIDDLLVASSTMDEHIQQLRQLFARIRDHGISINIEKRESGKGSSQFLGHILTSQCITRYLQKSIPSETIRCPIHRRNYDDFWD</sequence>
<proteinExistence type="predicted"/>
<evidence type="ECO:0000313" key="11">
    <source>
        <dbReference type="WBParaSite" id="SRDH1_1400.1"/>
    </source>
</evidence>
<dbReference type="GO" id="GO:0003964">
    <property type="term" value="F:RNA-directed DNA polymerase activity"/>
    <property type="evidence" value="ECO:0007669"/>
    <property type="project" value="UniProtKB-KW"/>
</dbReference>
<dbReference type="GO" id="GO:0006508">
    <property type="term" value="P:proteolysis"/>
    <property type="evidence" value="ECO:0007669"/>
    <property type="project" value="UniProtKB-KW"/>
</dbReference>
<keyword evidence="2" id="KW-0808">Transferase</keyword>
<dbReference type="InterPro" id="IPR043502">
    <property type="entry name" value="DNA/RNA_pol_sf"/>
</dbReference>
<keyword evidence="7" id="KW-0695">RNA-directed DNA polymerase</keyword>
<dbReference type="Proteomes" id="UP000050792">
    <property type="component" value="Unassembled WGS sequence"/>
</dbReference>
<dbReference type="PROSITE" id="PS00141">
    <property type="entry name" value="ASP_PROTEASE"/>
    <property type="match status" value="1"/>
</dbReference>
<feature type="domain" description="Peptidase A2" evidence="8">
    <location>
        <begin position="185"/>
        <end position="199"/>
    </location>
</feature>
<dbReference type="GO" id="GO:0004519">
    <property type="term" value="F:endonuclease activity"/>
    <property type="evidence" value="ECO:0007669"/>
    <property type="project" value="UniProtKB-KW"/>
</dbReference>
<evidence type="ECO:0000256" key="1">
    <source>
        <dbReference type="ARBA" id="ARBA00022670"/>
    </source>
</evidence>
<dbReference type="PANTHER" id="PTHR37984:SF5">
    <property type="entry name" value="PROTEIN NYNRIN-LIKE"/>
    <property type="match status" value="1"/>
</dbReference>
<evidence type="ECO:0000256" key="5">
    <source>
        <dbReference type="ARBA" id="ARBA00022759"/>
    </source>
</evidence>
<dbReference type="InterPro" id="IPR050951">
    <property type="entry name" value="Retrovirus_Pol_polyprotein"/>
</dbReference>
<feature type="domain" description="Reverse transcriptase" evidence="9">
    <location>
        <begin position="362"/>
        <end position="539"/>
    </location>
</feature>
<dbReference type="SUPFAM" id="SSF50630">
    <property type="entry name" value="Acid proteases"/>
    <property type="match status" value="1"/>
</dbReference>
<evidence type="ECO:0000256" key="2">
    <source>
        <dbReference type="ARBA" id="ARBA00022679"/>
    </source>
</evidence>
<dbReference type="PROSITE" id="PS50175">
    <property type="entry name" value="ASP_PROT_RETROV"/>
    <property type="match status" value="1"/>
</dbReference>
<dbReference type="AlphaFoldDB" id="A0AA85ELQ5"/>
<reference evidence="10" key="1">
    <citation type="submission" date="2022-06" db="EMBL/GenBank/DDBJ databases">
        <authorList>
            <person name="Berger JAMES D."/>
            <person name="Berger JAMES D."/>
        </authorList>
    </citation>
    <scope>NUCLEOTIDE SEQUENCE [LARGE SCALE GENOMIC DNA]</scope>
</reference>
<dbReference type="Pfam" id="PF00078">
    <property type="entry name" value="RVT_1"/>
    <property type="match status" value="1"/>
</dbReference>
<evidence type="ECO:0000259" key="9">
    <source>
        <dbReference type="PROSITE" id="PS50878"/>
    </source>
</evidence>
<dbReference type="CDD" id="cd01647">
    <property type="entry name" value="RT_LTR"/>
    <property type="match status" value="1"/>
</dbReference>
<keyword evidence="4" id="KW-0540">Nuclease</keyword>
<accession>A0AA85ELQ5</accession>
<dbReference type="InterPro" id="IPR021109">
    <property type="entry name" value="Peptidase_aspartic_dom_sf"/>
</dbReference>
<dbReference type="InterPro" id="IPR000477">
    <property type="entry name" value="RT_dom"/>
</dbReference>
<evidence type="ECO:0000256" key="6">
    <source>
        <dbReference type="ARBA" id="ARBA00022801"/>
    </source>
</evidence>
<evidence type="ECO:0008006" key="12">
    <source>
        <dbReference type="Google" id="ProtNLM"/>
    </source>
</evidence>
<keyword evidence="5" id="KW-0255">Endonuclease</keyword>